<reference evidence="2 3" key="1">
    <citation type="journal article" date="2019" name="Microbiol. Resour. Announc.">
        <title>Complete Genome Sequence of Halomonas sulfidaeris Strain Esulfide1 Isolated from a Metal Sulfide Rock at a Depth of 2,200 Meters, Obtained Using Nanopore Sequencing.</title>
        <authorList>
            <person name="Saito M."/>
            <person name="Nishigata A."/>
            <person name="Galipon J."/>
            <person name="Arakawa K."/>
        </authorList>
    </citation>
    <scope>NUCLEOTIDE SEQUENCE [LARGE SCALE GENOMIC DNA]</scope>
    <source>
        <strain evidence="2 3">ATCC BAA-803</strain>
    </source>
</reference>
<keyword evidence="1" id="KW-0812">Transmembrane</keyword>
<organism evidence="2 3">
    <name type="scientific">Vreelandella sulfidaeris</name>
    <dbReference type="NCBI Taxonomy" id="115553"/>
    <lineage>
        <taxon>Bacteria</taxon>
        <taxon>Pseudomonadati</taxon>
        <taxon>Pseudomonadota</taxon>
        <taxon>Gammaproteobacteria</taxon>
        <taxon>Oceanospirillales</taxon>
        <taxon>Halomonadaceae</taxon>
        <taxon>Vreelandella</taxon>
    </lineage>
</organism>
<keyword evidence="1" id="KW-1133">Transmembrane helix</keyword>
<evidence type="ECO:0000256" key="1">
    <source>
        <dbReference type="SAM" id="Phobius"/>
    </source>
</evidence>
<keyword evidence="1" id="KW-0472">Membrane</keyword>
<feature type="transmembrane region" description="Helical" evidence="1">
    <location>
        <begin position="109"/>
        <end position="132"/>
    </location>
</feature>
<proteinExistence type="predicted"/>
<feature type="transmembrane region" description="Helical" evidence="1">
    <location>
        <begin position="67"/>
        <end position="85"/>
    </location>
</feature>
<protein>
    <submittedName>
        <fullName evidence="2">Uncharacterized protein</fullName>
    </submittedName>
</protein>
<accession>A0A455U2G1</accession>
<name>A0A455U2G1_9GAMM</name>
<dbReference type="KEGG" id="hsr:HSBAA_15160"/>
<dbReference type="EMBL" id="AP019514">
    <property type="protein sequence ID" value="BBI60210.1"/>
    <property type="molecule type" value="Genomic_DNA"/>
</dbReference>
<sequence>MVLPVLRINAQYYGWKMSLYILALLLSGLVFASLIMHYGFAAFGMLPDASTVQTATERDHFKMDYGFILNLIFIAISAVLVFFWYRAKHANSGHEHHHDHGGGAGAGTWVLRGFVVIAAVWLAGGLLVAPLMA</sequence>
<evidence type="ECO:0000313" key="3">
    <source>
        <dbReference type="Proteomes" id="UP000320231"/>
    </source>
</evidence>
<dbReference type="AlphaFoldDB" id="A0A455U2G1"/>
<evidence type="ECO:0000313" key="2">
    <source>
        <dbReference type="EMBL" id="BBI60210.1"/>
    </source>
</evidence>
<dbReference type="Proteomes" id="UP000320231">
    <property type="component" value="Chromosome"/>
</dbReference>
<feature type="transmembrane region" description="Helical" evidence="1">
    <location>
        <begin position="20"/>
        <end position="46"/>
    </location>
</feature>
<gene>
    <name evidence="2" type="ORF">HSBAA_15160</name>
</gene>